<protein>
    <submittedName>
        <fullName evidence="5">Family with sequence similarity 13 member A</fullName>
    </submittedName>
</protein>
<feature type="compositionally biased region" description="Polar residues" evidence="3">
    <location>
        <begin position="945"/>
        <end position="957"/>
    </location>
</feature>
<feature type="compositionally biased region" description="Basic and acidic residues" evidence="3">
    <location>
        <begin position="929"/>
        <end position="938"/>
    </location>
</feature>
<feature type="compositionally biased region" description="Basic and acidic residues" evidence="3">
    <location>
        <begin position="959"/>
        <end position="969"/>
    </location>
</feature>
<feature type="compositionally biased region" description="Polar residues" evidence="3">
    <location>
        <begin position="677"/>
        <end position="687"/>
    </location>
</feature>
<sequence length="1228" mass="138449">MRARGSDFSPGGDSQPLICVSEQGVVKQGISCVDWSLYPLFHTLPWIIFAVDWGLLDGTSLGERVCQLWARFRRCVSGTVVKTGRRRRVDSHFSSSFFSADCRHFPERMGAGALTICHNKAAVQIKQDMKKMVQLPMLRGTSRGPRGVEARGGRLFGVSLLELRELGLVKDGVPLVVRSMVKFLREHALHHEGLFRVNGNVRAVEGLKQRLENGEDVDFLVEADVCTVASLFKQYLRDLPEGLVDSTVQPALIKQHQESSEEGFCSDLRVLLRQLPDVHYSLLQYLCLFLTQVDQRHRENLMTALNLATVFGPNVFHVSSGFDGIQEQNICNKIMAKLIQNYSSIFNNIHQDDDHKEEHCVFNRDGNIIIVKEAKETPVIRTDTESPKTLGTTPVTPTHTQKTPIPVPRKKKAASSSPPDDTKSSKELSKDNPIITPRKQKVRKVKHETATVLRAVPLPSLSPGLPYVRPLVLPVPLAPEVRSPRPERMDLTPPGAPKEPQGPAMDAWDVSAVKTTEVLNSSQEEDSRPISPFYISNHLSSVRCRSDLTNVLERTIRSAVEQHLFDVHMCGGGQSTTEDSEWTGCSSSPVVTPTARQRRRHQREQEEAQRHRDRSRSSSLGEGDINKENIPAAGSVSRTISCGVSVGEEGVWRDYQTSQGGLHHEGPRPRKPKHCHQSPTLGQLSDNQDPHALKECISRVHDEAGTNNMESSDNRNDSQRKDPSLLTPSWTRLSSMKIQELPSSCETADRRGVIGRSSDQECGEDVPRLDLSALTDDNNWGEPVPAYSSWQRESMDSEEACISPQVGGRLIRQLIEEDSDPMLSPRFHAYGHCQQYIDDTEVPPSPPNTHSFASRRRSSSLGSCGDDDQQELTSAQLSKKIHGLKRKIHKYEEKFEEERKYRPSHSDKADNPEVLKWMNELAKLRKDLKEHKLHKSEEDLPPLTRQRSNTLPKSFGSQLEKKPQQEKAPKPPVENTLEGVQNKLQEKRDEVGRPEDVKDMTREQIGAEKVALQKALLYYEGIHGRPVTKTERQIMKPLYDRYRLVKQILCRASTIPVIASPSSKRRGPVLQPIIEGEAALFFDDIKEEEDGSEDDSESNNKPQITGTVRPDFSMLGFLDQLEEETDGFISPVDELSPSKNTTDMRLSNLHSATMPELVEQLQEAREEKKRIRKNLREFEDQFFRQNGRNVQKEDRSPLAVEYNEYKHIKAKLRLIEVLISKGDASKFT</sequence>
<keyword evidence="2" id="KW-0175">Coiled coil</keyword>
<evidence type="ECO:0000256" key="2">
    <source>
        <dbReference type="SAM" id="Coils"/>
    </source>
</evidence>
<feature type="region of interest" description="Disordered" evidence="3">
    <location>
        <begin position="1088"/>
        <end position="1108"/>
    </location>
</feature>
<feature type="coiled-coil region" evidence="2">
    <location>
        <begin position="1154"/>
        <end position="1181"/>
    </location>
</feature>
<proteinExistence type="inferred from homology"/>
<dbReference type="GeneTree" id="ENSGT00950000183033"/>
<dbReference type="PANTHER" id="PTHR15904:SF18">
    <property type="entry name" value="PROTEIN FAM13A"/>
    <property type="match status" value="1"/>
</dbReference>
<evidence type="ECO:0000256" key="1">
    <source>
        <dbReference type="ARBA" id="ARBA00007549"/>
    </source>
</evidence>
<feature type="region of interest" description="Disordered" evidence="3">
    <location>
        <begin position="841"/>
        <end position="871"/>
    </location>
</feature>
<dbReference type="Pfam" id="PF00620">
    <property type="entry name" value="RhoGAP"/>
    <property type="match status" value="1"/>
</dbReference>
<feature type="domain" description="Rho-GAP" evidence="4">
    <location>
        <begin position="158"/>
        <end position="346"/>
    </location>
</feature>
<feature type="region of interest" description="Disordered" evidence="3">
    <location>
        <begin position="703"/>
        <end position="729"/>
    </location>
</feature>
<reference evidence="5" key="2">
    <citation type="submission" date="2025-09" db="UniProtKB">
        <authorList>
            <consortium name="Ensembl"/>
        </authorList>
    </citation>
    <scope>IDENTIFICATION</scope>
</reference>
<comment type="similarity">
    <text evidence="1">Belongs to the FAM13 family.</text>
</comment>
<dbReference type="Proteomes" id="UP000694557">
    <property type="component" value="Unassembled WGS sequence"/>
</dbReference>
<keyword evidence="6" id="KW-1185">Reference proteome</keyword>
<dbReference type="AlphaFoldDB" id="A0A8C7KNZ7"/>
<dbReference type="SMART" id="SM00324">
    <property type="entry name" value="RhoGAP"/>
    <property type="match status" value="1"/>
</dbReference>
<reference evidence="5" key="1">
    <citation type="submission" date="2025-08" db="UniProtKB">
        <authorList>
            <consortium name="Ensembl"/>
        </authorList>
    </citation>
    <scope>IDENTIFICATION</scope>
</reference>
<dbReference type="InterPro" id="IPR039102">
    <property type="entry name" value="FAM13"/>
</dbReference>
<feature type="region of interest" description="Disordered" evidence="3">
    <location>
        <begin position="657"/>
        <end position="689"/>
    </location>
</feature>
<dbReference type="Gene3D" id="1.10.555.10">
    <property type="entry name" value="Rho GTPase activation protein"/>
    <property type="match status" value="1"/>
</dbReference>
<dbReference type="InterPro" id="IPR008936">
    <property type="entry name" value="Rho_GTPase_activation_prot"/>
</dbReference>
<dbReference type="Ensembl" id="ENSOKIT00005113559.1">
    <property type="protein sequence ID" value="ENSOKIP00005105927.1"/>
    <property type="gene ID" value="ENSOKIG00005046581.1"/>
</dbReference>
<name>A0A8C7KNZ7_ONCKI</name>
<dbReference type="Pfam" id="PF26116">
    <property type="entry name" value="FAM13A"/>
    <property type="match status" value="1"/>
</dbReference>
<feature type="region of interest" description="Disordered" evidence="3">
    <location>
        <begin position="929"/>
        <end position="999"/>
    </location>
</feature>
<dbReference type="InterPro" id="IPR000198">
    <property type="entry name" value="RhoGAP_dom"/>
</dbReference>
<organism evidence="5 6">
    <name type="scientific">Oncorhynchus kisutch</name>
    <name type="common">Coho salmon</name>
    <name type="synonym">Salmo kisutch</name>
    <dbReference type="NCBI Taxonomy" id="8019"/>
    <lineage>
        <taxon>Eukaryota</taxon>
        <taxon>Metazoa</taxon>
        <taxon>Chordata</taxon>
        <taxon>Craniata</taxon>
        <taxon>Vertebrata</taxon>
        <taxon>Euteleostomi</taxon>
        <taxon>Actinopterygii</taxon>
        <taxon>Neopterygii</taxon>
        <taxon>Teleostei</taxon>
        <taxon>Protacanthopterygii</taxon>
        <taxon>Salmoniformes</taxon>
        <taxon>Salmonidae</taxon>
        <taxon>Salmoninae</taxon>
        <taxon>Oncorhynchus</taxon>
    </lineage>
</organism>
<evidence type="ECO:0000256" key="3">
    <source>
        <dbReference type="SAM" id="MobiDB-lite"/>
    </source>
</evidence>
<dbReference type="SUPFAM" id="SSF48350">
    <property type="entry name" value="GTPase activation domain, GAP"/>
    <property type="match status" value="1"/>
</dbReference>
<dbReference type="InterPro" id="IPR059029">
    <property type="entry name" value="FAM13A_dom"/>
</dbReference>
<dbReference type="GO" id="GO:0007165">
    <property type="term" value="P:signal transduction"/>
    <property type="evidence" value="ECO:0007669"/>
    <property type="project" value="InterPro"/>
</dbReference>
<feature type="region of interest" description="Disordered" evidence="3">
    <location>
        <begin position="483"/>
        <end position="504"/>
    </location>
</feature>
<dbReference type="PANTHER" id="PTHR15904">
    <property type="entry name" value="FAM13"/>
    <property type="match status" value="1"/>
</dbReference>
<evidence type="ECO:0000313" key="6">
    <source>
        <dbReference type="Proteomes" id="UP000694557"/>
    </source>
</evidence>
<evidence type="ECO:0000313" key="5">
    <source>
        <dbReference type="Ensembl" id="ENSOKIP00005105927.1"/>
    </source>
</evidence>
<feature type="compositionally biased region" description="Basic and acidic residues" evidence="3">
    <location>
        <begin position="984"/>
        <end position="999"/>
    </location>
</feature>
<feature type="region of interest" description="Disordered" evidence="3">
    <location>
        <begin position="380"/>
        <end position="445"/>
    </location>
</feature>
<evidence type="ECO:0000259" key="4">
    <source>
        <dbReference type="PROSITE" id="PS50238"/>
    </source>
</evidence>
<accession>A0A8C7KNZ7</accession>
<gene>
    <name evidence="5" type="primary">FAM13A</name>
</gene>
<feature type="compositionally biased region" description="Basic and acidic residues" evidence="3">
    <location>
        <begin position="420"/>
        <end position="430"/>
    </location>
</feature>
<feature type="region of interest" description="Disordered" evidence="3">
    <location>
        <begin position="575"/>
        <end position="632"/>
    </location>
</feature>
<dbReference type="PROSITE" id="PS50238">
    <property type="entry name" value="RHOGAP"/>
    <property type="match status" value="1"/>
</dbReference>
<feature type="compositionally biased region" description="Low complexity" evidence="3">
    <location>
        <begin position="387"/>
        <end position="404"/>
    </location>
</feature>
<feature type="compositionally biased region" description="Acidic residues" evidence="3">
    <location>
        <begin position="1088"/>
        <end position="1097"/>
    </location>
</feature>
<feature type="compositionally biased region" description="Basic and acidic residues" evidence="3">
    <location>
        <begin position="712"/>
        <end position="723"/>
    </location>
</feature>